<dbReference type="AlphaFoldDB" id="A0A2K8KH95"/>
<keyword evidence="4" id="KW-0436">Ligase</keyword>
<evidence type="ECO:0000256" key="5">
    <source>
        <dbReference type="ARBA" id="ARBA00022642"/>
    </source>
</evidence>
<dbReference type="InterPro" id="IPR037128">
    <property type="entry name" value="Quinolinate_PRibosylTase_N_sf"/>
</dbReference>
<dbReference type="Pfam" id="PF02749">
    <property type="entry name" value="QRPTase_N"/>
    <property type="match status" value="1"/>
</dbReference>
<dbReference type="InterPro" id="IPR022412">
    <property type="entry name" value="Quinolinate_PRibosylTrfase_N"/>
</dbReference>
<dbReference type="GO" id="GO:0004514">
    <property type="term" value="F:nicotinate-nucleotide diphosphorylase (carboxylating) activity"/>
    <property type="evidence" value="ECO:0007669"/>
    <property type="project" value="UniProtKB-EC"/>
</dbReference>
<dbReference type="InterPro" id="IPR007229">
    <property type="entry name" value="Nic_PRibTrfase-Fam"/>
</dbReference>
<dbReference type="Proteomes" id="UP000231179">
    <property type="component" value="Chromosome"/>
</dbReference>
<organism evidence="9 10">
    <name type="scientific">Spiroplasma clarkii</name>
    <dbReference type="NCBI Taxonomy" id="2139"/>
    <lineage>
        <taxon>Bacteria</taxon>
        <taxon>Bacillati</taxon>
        <taxon>Mycoplasmatota</taxon>
        <taxon>Mollicutes</taxon>
        <taxon>Entomoplasmatales</taxon>
        <taxon>Spiroplasmataceae</taxon>
        <taxon>Spiroplasma</taxon>
    </lineage>
</organism>
<keyword evidence="10" id="KW-1185">Reference proteome</keyword>
<feature type="domain" description="Quinolinate phosphoribosyl transferase N-terminal" evidence="8">
    <location>
        <begin position="24"/>
        <end position="110"/>
    </location>
</feature>
<evidence type="ECO:0000259" key="8">
    <source>
        <dbReference type="Pfam" id="PF02749"/>
    </source>
</evidence>
<evidence type="ECO:0000256" key="4">
    <source>
        <dbReference type="ARBA" id="ARBA00022598"/>
    </source>
</evidence>
<dbReference type="GO" id="GO:0009435">
    <property type="term" value="P:NAD+ biosynthetic process"/>
    <property type="evidence" value="ECO:0007669"/>
    <property type="project" value="UniProtKB-UniPathway"/>
</dbReference>
<dbReference type="InterPro" id="IPR013785">
    <property type="entry name" value="Aldolase_TIM"/>
</dbReference>
<dbReference type="Gene3D" id="3.20.20.70">
    <property type="entry name" value="Aldolase class I"/>
    <property type="match status" value="1"/>
</dbReference>
<dbReference type="GO" id="GO:0004516">
    <property type="term" value="F:nicotinate phosphoribosyltransferase activity"/>
    <property type="evidence" value="ECO:0007669"/>
    <property type="project" value="UniProtKB-EC"/>
</dbReference>
<dbReference type="PIRSF" id="PIRSF000484">
    <property type="entry name" value="NAPRT"/>
    <property type="match status" value="1"/>
</dbReference>
<evidence type="ECO:0000256" key="1">
    <source>
        <dbReference type="ARBA" id="ARBA00004952"/>
    </source>
</evidence>
<dbReference type="PANTHER" id="PTHR43202:SF1">
    <property type="entry name" value="NICOTINATE PHOSPHORIBOSYLTRANSFERASE"/>
    <property type="match status" value="1"/>
</dbReference>
<evidence type="ECO:0000256" key="2">
    <source>
        <dbReference type="ARBA" id="ARBA00013236"/>
    </source>
</evidence>
<evidence type="ECO:0000313" key="10">
    <source>
        <dbReference type="Proteomes" id="UP000231179"/>
    </source>
</evidence>
<accession>A0A2K8KH95</accession>
<comment type="catalytic activity">
    <reaction evidence="6">
        <text>nicotinate beta-D-ribonucleotide + CO2 + diphosphate = quinolinate + 5-phospho-alpha-D-ribose 1-diphosphate + 2 H(+)</text>
        <dbReference type="Rhea" id="RHEA:12733"/>
        <dbReference type="ChEBI" id="CHEBI:15378"/>
        <dbReference type="ChEBI" id="CHEBI:16526"/>
        <dbReference type="ChEBI" id="CHEBI:29959"/>
        <dbReference type="ChEBI" id="CHEBI:33019"/>
        <dbReference type="ChEBI" id="CHEBI:57502"/>
        <dbReference type="ChEBI" id="CHEBI:58017"/>
        <dbReference type="EC" id="2.4.2.19"/>
    </reaction>
</comment>
<dbReference type="EC" id="6.3.4.21" evidence="2"/>
<dbReference type="UniPathway" id="UPA00253">
    <property type="reaction ID" value="UER00457"/>
</dbReference>
<keyword evidence="9" id="KW-0808">Transferase</keyword>
<dbReference type="InterPro" id="IPR036068">
    <property type="entry name" value="Nicotinate_pribotase-like_C"/>
</dbReference>
<keyword evidence="9" id="KW-0328">Glycosyltransferase</keyword>
<dbReference type="PANTHER" id="PTHR43202">
    <property type="entry name" value="NICOTINATE-NUCLEOTIDE PYROPHOSPHORYLASE"/>
    <property type="match status" value="1"/>
</dbReference>
<dbReference type="InterPro" id="IPR053190">
    <property type="entry name" value="NAPRTase-like"/>
</dbReference>
<protein>
    <recommendedName>
        <fullName evidence="2">nicotinate phosphoribosyltransferase</fullName>
        <ecNumber evidence="2">6.3.4.21</ecNumber>
    </recommendedName>
</protein>
<comment type="catalytic activity">
    <reaction evidence="7">
        <text>5-phospho-alpha-D-ribose 1-diphosphate + nicotinate + ATP + H2O = nicotinate beta-D-ribonucleotide + ADP + phosphate + diphosphate</text>
        <dbReference type="Rhea" id="RHEA:36163"/>
        <dbReference type="ChEBI" id="CHEBI:15377"/>
        <dbReference type="ChEBI" id="CHEBI:30616"/>
        <dbReference type="ChEBI" id="CHEBI:32544"/>
        <dbReference type="ChEBI" id="CHEBI:33019"/>
        <dbReference type="ChEBI" id="CHEBI:43474"/>
        <dbReference type="ChEBI" id="CHEBI:57502"/>
        <dbReference type="ChEBI" id="CHEBI:58017"/>
        <dbReference type="ChEBI" id="CHEBI:456216"/>
        <dbReference type="EC" id="6.3.4.21"/>
    </reaction>
</comment>
<gene>
    <name evidence="9" type="primary">pncB</name>
    <name evidence="9" type="ORF">SCLAR_v1c02720</name>
</gene>
<dbReference type="SUPFAM" id="SSF54675">
    <property type="entry name" value="Nicotinate/Quinolinate PRTase N-terminal domain-like"/>
    <property type="match status" value="1"/>
</dbReference>
<keyword evidence="5" id="KW-0662">Pyridine nucleotide biosynthesis</keyword>
<sequence length="346" mass="38786">MKFNFTIDERIYEDYYCADYFKKTKAIIQKFHPNQVVTMQWFQRKNQTVLCGIDYIKAILKHSQVQDLHVEGLEDGTLVDANEPVLKITGKYCDFAHFEGLFDGILSRASSVATAAARLKKAANNKTIINMNDRMDVFSAQQIDGYASIVGGIENLVTPASFEYVLEKPILNGTMPHALIAAFDGDLVAATNAYLKTFPNHNLVALIDYNNDCITDGLKVAQVFQEKLFAVRLDTSKALVDKSLEGLTEVNDELHGVNPTLVKMLRQTFDDNGFKHIKIIASSGFDEAKITWFEAEKTPVDIYGVGEALTKTKIHFTGDLVQINGKDQSKFGRKNTFSSRLKSIKY</sequence>
<dbReference type="NCBIfam" id="NF005529">
    <property type="entry name" value="PRK07188.1"/>
    <property type="match status" value="1"/>
</dbReference>
<evidence type="ECO:0000313" key="9">
    <source>
        <dbReference type="EMBL" id="ATX70602.1"/>
    </source>
</evidence>
<evidence type="ECO:0000256" key="6">
    <source>
        <dbReference type="ARBA" id="ARBA00047445"/>
    </source>
</evidence>
<dbReference type="SUPFAM" id="SSF51690">
    <property type="entry name" value="Nicotinate/Quinolinate PRTase C-terminal domain-like"/>
    <property type="match status" value="1"/>
</dbReference>
<dbReference type="RefSeq" id="WP_100254166.1">
    <property type="nucleotide sequence ID" value="NZ_CP024870.1"/>
</dbReference>
<evidence type="ECO:0000256" key="3">
    <source>
        <dbReference type="ARBA" id="ARBA00022553"/>
    </source>
</evidence>
<reference evidence="9 10" key="1">
    <citation type="submission" date="2017-11" db="EMBL/GenBank/DDBJ databases">
        <title>Complete genome sequence of Spiroplasma clarkii CN-5 (DSM 19994).</title>
        <authorList>
            <person name="Tsai Y.-M."/>
            <person name="Chang A."/>
            <person name="Lo W.-S."/>
            <person name="Kuo C.-H."/>
        </authorList>
    </citation>
    <scope>NUCLEOTIDE SEQUENCE [LARGE SCALE GENOMIC DNA]</scope>
    <source>
        <strain evidence="9 10">CN-5</strain>
    </source>
</reference>
<proteinExistence type="predicted"/>
<comment type="pathway">
    <text evidence="1">Cofactor biosynthesis; NAD(+) biosynthesis; nicotinate D-ribonucleotide from nicotinate: step 1/1.</text>
</comment>
<name>A0A2K8KH95_9MOLU</name>
<keyword evidence="3" id="KW-0597">Phosphoprotein</keyword>
<evidence type="ECO:0000256" key="7">
    <source>
        <dbReference type="ARBA" id="ARBA00048668"/>
    </source>
</evidence>
<dbReference type="Gene3D" id="3.90.1170.20">
    <property type="entry name" value="Quinolinate phosphoribosyl transferase, N-terminal domain"/>
    <property type="match status" value="1"/>
</dbReference>
<dbReference type="EMBL" id="CP024870">
    <property type="protein sequence ID" value="ATX70602.1"/>
    <property type="molecule type" value="Genomic_DNA"/>
</dbReference>